<name>A0A2P2JXA7_RHIMU</name>
<dbReference type="AlphaFoldDB" id="A0A2P2JXA7"/>
<dbReference type="EMBL" id="GGEC01017634">
    <property type="protein sequence ID" value="MBW98117.1"/>
    <property type="molecule type" value="Transcribed_RNA"/>
</dbReference>
<protein>
    <submittedName>
        <fullName evidence="1">Uncharacterized protein</fullName>
    </submittedName>
</protein>
<sequence length="37" mass="4384">MLYINQFKVCCTKRFLSSRLNSTMYPGGALESFLMFW</sequence>
<organism evidence="1">
    <name type="scientific">Rhizophora mucronata</name>
    <name type="common">Asiatic mangrove</name>
    <dbReference type="NCBI Taxonomy" id="61149"/>
    <lineage>
        <taxon>Eukaryota</taxon>
        <taxon>Viridiplantae</taxon>
        <taxon>Streptophyta</taxon>
        <taxon>Embryophyta</taxon>
        <taxon>Tracheophyta</taxon>
        <taxon>Spermatophyta</taxon>
        <taxon>Magnoliopsida</taxon>
        <taxon>eudicotyledons</taxon>
        <taxon>Gunneridae</taxon>
        <taxon>Pentapetalae</taxon>
        <taxon>rosids</taxon>
        <taxon>fabids</taxon>
        <taxon>Malpighiales</taxon>
        <taxon>Rhizophoraceae</taxon>
        <taxon>Rhizophora</taxon>
    </lineage>
</organism>
<reference evidence="1" key="1">
    <citation type="submission" date="2018-02" db="EMBL/GenBank/DDBJ databases">
        <title>Rhizophora mucronata_Transcriptome.</title>
        <authorList>
            <person name="Meera S.P."/>
            <person name="Sreeshan A."/>
            <person name="Augustine A."/>
        </authorList>
    </citation>
    <scope>NUCLEOTIDE SEQUENCE</scope>
    <source>
        <tissue evidence="1">Leaf</tissue>
    </source>
</reference>
<accession>A0A2P2JXA7</accession>
<proteinExistence type="predicted"/>
<evidence type="ECO:0000313" key="1">
    <source>
        <dbReference type="EMBL" id="MBW98117.1"/>
    </source>
</evidence>